<dbReference type="InterPro" id="IPR004476">
    <property type="entry name" value="RNase_II/RNase_R"/>
</dbReference>
<dbReference type="SUPFAM" id="SSF50249">
    <property type="entry name" value="Nucleic acid-binding proteins"/>
    <property type="match status" value="3"/>
</dbReference>
<organism evidence="10 11">
    <name type="scientific">Niabella soli DSM 19437</name>
    <dbReference type="NCBI Taxonomy" id="929713"/>
    <lineage>
        <taxon>Bacteria</taxon>
        <taxon>Pseudomonadati</taxon>
        <taxon>Bacteroidota</taxon>
        <taxon>Chitinophagia</taxon>
        <taxon>Chitinophagales</taxon>
        <taxon>Chitinophagaceae</taxon>
        <taxon>Niabella</taxon>
    </lineage>
</organism>
<dbReference type="InterPro" id="IPR001900">
    <property type="entry name" value="RNase_II/R"/>
</dbReference>
<dbReference type="EMBL" id="CP007035">
    <property type="protein sequence ID" value="AHF14656.1"/>
    <property type="molecule type" value="Genomic_DNA"/>
</dbReference>
<name>W0EZZ8_9BACT</name>
<dbReference type="GO" id="GO:0005829">
    <property type="term" value="C:cytosol"/>
    <property type="evidence" value="ECO:0007669"/>
    <property type="project" value="UniProtKB-ARBA"/>
</dbReference>
<dbReference type="CDD" id="cd04471">
    <property type="entry name" value="S1_RNase_R"/>
    <property type="match status" value="1"/>
</dbReference>
<dbReference type="Gene3D" id="2.40.50.140">
    <property type="entry name" value="Nucleic acid-binding proteins"/>
    <property type="match status" value="3"/>
</dbReference>
<dbReference type="InterPro" id="IPR012340">
    <property type="entry name" value="NA-bd_OB-fold"/>
</dbReference>
<dbReference type="PANTHER" id="PTHR23355:SF9">
    <property type="entry name" value="DIS3-LIKE EXONUCLEASE 2"/>
    <property type="match status" value="1"/>
</dbReference>
<dbReference type="SMART" id="SM00357">
    <property type="entry name" value="CSP"/>
    <property type="match status" value="2"/>
</dbReference>
<reference evidence="10 11" key="1">
    <citation type="submission" date="2013-12" db="EMBL/GenBank/DDBJ databases">
        <authorList>
            <consortium name="DOE Joint Genome Institute"/>
            <person name="Eisen J."/>
            <person name="Huntemann M."/>
            <person name="Han J."/>
            <person name="Chen A."/>
            <person name="Kyrpides N."/>
            <person name="Mavromatis K."/>
            <person name="Markowitz V."/>
            <person name="Palaniappan K."/>
            <person name="Ivanova N."/>
            <person name="Schaumberg A."/>
            <person name="Pati A."/>
            <person name="Liolios K."/>
            <person name="Nordberg H.P."/>
            <person name="Cantor M.N."/>
            <person name="Hua S.X."/>
            <person name="Woyke T."/>
        </authorList>
    </citation>
    <scope>NUCLEOTIDE SEQUENCE [LARGE SCALE GENOMIC DNA]</scope>
    <source>
        <strain evidence="11">DSM 19437</strain>
    </source>
</reference>
<dbReference type="EC" id="3.1.13.1" evidence="8"/>
<accession>W0EZZ8</accession>
<keyword evidence="11" id="KW-1185">Reference proteome</keyword>
<evidence type="ECO:0000313" key="11">
    <source>
        <dbReference type="Proteomes" id="UP000003586"/>
    </source>
</evidence>
<evidence type="ECO:0000256" key="8">
    <source>
        <dbReference type="HAMAP-Rule" id="MF_01895"/>
    </source>
</evidence>
<comment type="similarity">
    <text evidence="8">Belongs to the RNR ribonuclease family. RNase R subfamily.</text>
</comment>
<evidence type="ECO:0000313" key="10">
    <source>
        <dbReference type="EMBL" id="AHF14656.1"/>
    </source>
</evidence>
<dbReference type="Pfam" id="PF17876">
    <property type="entry name" value="CSD2"/>
    <property type="match status" value="1"/>
</dbReference>
<dbReference type="NCBIfam" id="TIGR02063">
    <property type="entry name" value="RNase_R"/>
    <property type="match status" value="1"/>
</dbReference>
<dbReference type="Proteomes" id="UP000003586">
    <property type="component" value="Chromosome"/>
</dbReference>
<evidence type="ECO:0000259" key="9">
    <source>
        <dbReference type="PROSITE" id="PS50126"/>
    </source>
</evidence>
<keyword evidence="4 8" id="KW-0540">Nuclease</keyword>
<dbReference type="NCBIfam" id="TIGR00358">
    <property type="entry name" value="3_prime_RNase"/>
    <property type="match status" value="1"/>
</dbReference>
<dbReference type="Pfam" id="PF00773">
    <property type="entry name" value="RNB"/>
    <property type="match status" value="1"/>
</dbReference>
<comment type="catalytic activity">
    <reaction evidence="1 8">
        <text>Exonucleolytic cleavage in the 3'- to 5'-direction to yield nucleoside 5'-phosphates.</text>
        <dbReference type="EC" id="3.1.13.1"/>
    </reaction>
</comment>
<sequence>MAKKVKKRKPKSSSGSEQLLKGVLEVTKSGRGFVIVPNLEEDIMVRPEDLRNAMDGDTVRVKLTSGYDTKLKGKITEVVQRGRTEFIGSLQMNKGFGFVLGDREKGLPDIYIPEENLNGALNGQKVVAKMLRWEKEDKRPVGTILSVLDEAQAGDIAMKETLLEKGFPLSFSDEAMEVANRIPDRITKDDLAKRKDVRGILTFTIDPEDAKDFDDAISFRVLKNGNYEVGVHIADVSHYVTPGTALDDEAYQRATSVYLPDRVNPMLPEHISNVLCSLRPNEDKLTFSAIFQLNDKAEVKQYWLGKTVIHSNRRYTYEDAQQIIETGAGDNAAALLTVHKLSQRLRQNRFDEGAINFNSTEVRFKLDENGVPVGITLKVSKEANQLIEELMLLANKYVAESASKVKINNKTLPFPYRIHDTPDEEKLLPFVAFTNKFGYKFDISSAESIAASFDKLLKDIKGRPEEAVLQQLGIRTMAKAKYTSSNIGHYGLGFENYCHFTSPIRRYPDIMVHRILEEILEDRARADKKLEEKCKHCSERERAAMEAERSANKYKQVEYMQQFVGETFDAIVSGVSKFGFWAETVDHLCEGMVSMASLAEYDSFKHSEADYALIGMRTGTKFTMGDKVRIQVVAANIEKRYLDYHWVKPEAPATPKKTKGRKKS</sequence>
<dbReference type="RefSeq" id="WP_008583234.1">
    <property type="nucleotide sequence ID" value="NZ_CP007035.1"/>
</dbReference>
<dbReference type="eggNOG" id="COG0557">
    <property type="taxonomic scope" value="Bacteria"/>
</dbReference>
<dbReference type="PANTHER" id="PTHR23355">
    <property type="entry name" value="RIBONUCLEASE"/>
    <property type="match status" value="1"/>
</dbReference>
<evidence type="ECO:0000256" key="4">
    <source>
        <dbReference type="ARBA" id="ARBA00022722"/>
    </source>
</evidence>
<dbReference type="InterPro" id="IPR050180">
    <property type="entry name" value="RNR_Ribonuclease"/>
</dbReference>
<protein>
    <recommendedName>
        <fullName evidence="8">Ribonuclease R</fullName>
        <shortName evidence="8">RNase R</shortName>
        <ecNumber evidence="8">3.1.13.1</ecNumber>
    </recommendedName>
</protein>
<dbReference type="InterPro" id="IPR011129">
    <property type="entry name" value="CSD"/>
</dbReference>
<comment type="subcellular location">
    <subcellularLocation>
        <location evidence="2 8">Cytoplasm</location>
    </subcellularLocation>
</comment>
<dbReference type="InterPro" id="IPR040476">
    <property type="entry name" value="CSD2"/>
</dbReference>
<keyword evidence="7 8" id="KW-0694">RNA-binding</keyword>
<dbReference type="HAMAP" id="MF_01895">
    <property type="entry name" value="RNase_R"/>
    <property type="match status" value="1"/>
</dbReference>
<evidence type="ECO:0000256" key="6">
    <source>
        <dbReference type="ARBA" id="ARBA00022839"/>
    </source>
</evidence>
<dbReference type="InterPro" id="IPR003029">
    <property type="entry name" value="S1_domain"/>
</dbReference>
<dbReference type="KEGG" id="nso:NIASO_04560"/>
<dbReference type="GO" id="GO:0003723">
    <property type="term" value="F:RNA binding"/>
    <property type="evidence" value="ECO:0007669"/>
    <property type="project" value="UniProtKB-UniRule"/>
</dbReference>
<dbReference type="OrthoDB" id="9764149at2"/>
<keyword evidence="5 8" id="KW-0378">Hydrolase</keyword>
<dbReference type="HOGENOM" id="CLU_002333_7_3_10"/>
<dbReference type="InterPro" id="IPR013223">
    <property type="entry name" value="RNase_B_OB_dom"/>
</dbReference>
<dbReference type="Pfam" id="PF08206">
    <property type="entry name" value="OB_RNB"/>
    <property type="match status" value="1"/>
</dbReference>
<evidence type="ECO:0000256" key="1">
    <source>
        <dbReference type="ARBA" id="ARBA00001849"/>
    </source>
</evidence>
<keyword evidence="6 8" id="KW-0269">Exonuclease</keyword>
<evidence type="ECO:0000256" key="7">
    <source>
        <dbReference type="ARBA" id="ARBA00022884"/>
    </source>
</evidence>
<evidence type="ECO:0000256" key="2">
    <source>
        <dbReference type="ARBA" id="ARBA00004496"/>
    </source>
</evidence>
<evidence type="ECO:0000256" key="5">
    <source>
        <dbReference type="ARBA" id="ARBA00022801"/>
    </source>
</evidence>
<dbReference type="SMART" id="SM00955">
    <property type="entry name" value="RNB"/>
    <property type="match status" value="1"/>
</dbReference>
<dbReference type="GO" id="GO:0008859">
    <property type="term" value="F:exoribonuclease II activity"/>
    <property type="evidence" value="ECO:0007669"/>
    <property type="project" value="UniProtKB-UniRule"/>
</dbReference>
<dbReference type="STRING" id="929713.NIASO_04560"/>
<dbReference type="GO" id="GO:0006402">
    <property type="term" value="P:mRNA catabolic process"/>
    <property type="evidence" value="ECO:0007669"/>
    <property type="project" value="TreeGrafter"/>
</dbReference>
<keyword evidence="3 8" id="KW-0963">Cytoplasm</keyword>
<feature type="domain" description="S1 motif" evidence="9">
    <location>
        <begin position="565"/>
        <end position="647"/>
    </location>
</feature>
<dbReference type="AlphaFoldDB" id="W0EZZ8"/>
<comment type="function">
    <text evidence="8">3'-5' exoribonuclease that releases 5'-nucleoside monophosphates and is involved in maturation of structured RNAs.</text>
</comment>
<proteinExistence type="inferred from homology"/>
<dbReference type="InterPro" id="IPR011805">
    <property type="entry name" value="RNase_R"/>
</dbReference>
<evidence type="ECO:0000256" key="3">
    <source>
        <dbReference type="ARBA" id="ARBA00022490"/>
    </source>
</evidence>
<dbReference type="PROSITE" id="PS50126">
    <property type="entry name" value="S1"/>
    <property type="match status" value="1"/>
</dbReference>
<gene>
    <name evidence="8" type="primary">rnr</name>
    <name evidence="10" type="ORF">NIASO_04560</name>
</gene>